<evidence type="ECO:0000256" key="1">
    <source>
        <dbReference type="SAM" id="MobiDB-lite"/>
    </source>
</evidence>
<feature type="compositionally biased region" description="Polar residues" evidence="1">
    <location>
        <begin position="26"/>
        <end position="44"/>
    </location>
</feature>
<feature type="region of interest" description="Disordered" evidence="1">
    <location>
        <begin position="21"/>
        <end position="60"/>
    </location>
</feature>
<reference evidence="2 3" key="1">
    <citation type="submission" date="2019-04" db="EMBL/GenBank/DDBJ databases">
        <title>Draft genome of the big-headed turtle Platysternon megacephalum.</title>
        <authorList>
            <person name="Gong S."/>
        </authorList>
    </citation>
    <scope>NUCLEOTIDE SEQUENCE [LARGE SCALE GENOMIC DNA]</scope>
    <source>
        <strain evidence="2">DO16091913</strain>
        <tissue evidence="2">Muscle</tissue>
    </source>
</reference>
<protein>
    <submittedName>
        <fullName evidence="2">Down syndrome cell adhesion molecule-like protein 1</fullName>
    </submittedName>
</protein>
<evidence type="ECO:0000313" key="3">
    <source>
        <dbReference type="Proteomes" id="UP000297703"/>
    </source>
</evidence>
<organism evidence="2 3">
    <name type="scientific">Platysternon megacephalum</name>
    <name type="common">big-headed turtle</name>
    <dbReference type="NCBI Taxonomy" id="55544"/>
    <lineage>
        <taxon>Eukaryota</taxon>
        <taxon>Metazoa</taxon>
        <taxon>Chordata</taxon>
        <taxon>Craniata</taxon>
        <taxon>Vertebrata</taxon>
        <taxon>Euteleostomi</taxon>
        <taxon>Archelosauria</taxon>
        <taxon>Testudinata</taxon>
        <taxon>Testudines</taxon>
        <taxon>Cryptodira</taxon>
        <taxon>Durocryptodira</taxon>
        <taxon>Testudinoidea</taxon>
        <taxon>Platysternidae</taxon>
        <taxon>Platysternon</taxon>
    </lineage>
</organism>
<sequence length="106" mass="11485">MPTIQFLMVKCPCKKTQHHHRGSNVLLPNTSQNQVSPYTGTIENMSRFPRRGSHGPPQKLSLRCGQEVTTPALTPPLPGQPWAHLASCERGITMPACLAGMLGGIS</sequence>
<evidence type="ECO:0000313" key="2">
    <source>
        <dbReference type="EMBL" id="TFK03196.1"/>
    </source>
</evidence>
<reference evidence="2 3" key="2">
    <citation type="submission" date="2019-04" db="EMBL/GenBank/DDBJ databases">
        <title>The genome sequence of big-headed turtle.</title>
        <authorList>
            <person name="Gong S."/>
        </authorList>
    </citation>
    <scope>NUCLEOTIDE SEQUENCE [LARGE SCALE GENOMIC DNA]</scope>
    <source>
        <strain evidence="2">DO16091913</strain>
        <tissue evidence="2">Muscle</tissue>
    </source>
</reference>
<keyword evidence="3" id="KW-1185">Reference proteome</keyword>
<dbReference type="Proteomes" id="UP000297703">
    <property type="component" value="Unassembled WGS sequence"/>
</dbReference>
<proteinExistence type="predicted"/>
<dbReference type="EMBL" id="QXTE01000165">
    <property type="protein sequence ID" value="TFK03196.1"/>
    <property type="molecule type" value="Genomic_DNA"/>
</dbReference>
<comment type="caution">
    <text evidence="2">The sequence shown here is derived from an EMBL/GenBank/DDBJ whole genome shotgun (WGS) entry which is preliminary data.</text>
</comment>
<dbReference type="AlphaFoldDB" id="A0A4D9DYJ7"/>
<name>A0A4D9DYJ7_9SAUR</name>
<accession>A0A4D9DYJ7</accession>
<gene>
    <name evidence="2" type="ORF">DR999_PMT14418</name>
</gene>